<proteinExistence type="predicted"/>
<dbReference type="PRINTS" id="PR01415">
    <property type="entry name" value="ANKYRIN"/>
</dbReference>
<evidence type="ECO:0000313" key="6">
    <source>
        <dbReference type="Proteomes" id="UP000324222"/>
    </source>
</evidence>
<keyword evidence="1" id="KW-0677">Repeat</keyword>
<dbReference type="InterPro" id="IPR036770">
    <property type="entry name" value="Ankyrin_rpt-contain_sf"/>
</dbReference>
<feature type="region of interest" description="Disordered" evidence="4">
    <location>
        <begin position="240"/>
        <end position="344"/>
    </location>
</feature>
<dbReference type="Pfam" id="PF12796">
    <property type="entry name" value="Ank_2"/>
    <property type="match status" value="2"/>
</dbReference>
<evidence type="ECO:0000256" key="2">
    <source>
        <dbReference type="ARBA" id="ARBA00023043"/>
    </source>
</evidence>
<name>A0A5B7CN26_PORTR</name>
<evidence type="ECO:0000313" key="5">
    <source>
        <dbReference type="EMBL" id="MPC10900.1"/>
    </source>
</evidence>
<dbReference type="PANTHER" id="PTHR24171">
    <property type="entry name" value="ANKYRIN REPEAT DOMAIN-CONTAINING PROTEIN 39-RELATED"/>
    <property type="match status" value="1"/>
</dbReference>
<feature type="repeat" description="ANK" evidence="3">
    <location>
        <begin position="480"/>
        <end position="512"/>
    </location>
</feature>
<dbReference type="InterPro" id="IPR002110">
    <property type="entry name" value="Ankyrin_rpt"/>
</dbReference>
<dbReference type="PROSITE" id="PS50297">
    <property type="entry name" value="ANK_REP_REGION"/>
    <property type="match status" value="5"/>
</dbReference>
<dbReference type="OrthoDB" id="194358at2759"/>
<organism evidence="5 6">
    <name type="scientific">Portunus trituberculatus</name>
    <name type="common">Swimming crab</name>
    <name type="synonym">Neptunus trituberculatus</name>
    <dbReference type="NCBI Taxonomy" id="210409"/>
    <lineage>
        <taxon>Eukaryota</taxon>
        <taxon>Metazoa</taxon>
        <taxon>Ecdysozoa</taxon>
        <taxon>Arthropoda</taxon>
        <taxon>Crustacea</taxon>
        <taxon>Multicrustacea</taxon>
        <taxon>Malacostraca</taxon>
        <taxon>Eumalacostraca</taxon>
        <taxon>Eucarida</taxon>
        <taxon>Decapoda</taxon>
        <taxon>Pleocyemata</taxon>
        <taxon>Brachyura</taxon>
        <taxon>Eubrachyura</taxon>
        <taxon>Portunoidea</taxon>
        <taxon>Portunidae</taxon>
        <taxon>Portuninae</taxon>
        <taxon>Portunus</taxon>
    </lineage>
</organism>
<evidence type="ECO:0000256" key="4">
    <source>
        <dbReference type="SAM" id="MobiDB-lite"/>
    </source>
</evidence>
<dbReference type="SMART" id="SM00248">
    <property type="entry name" value="ANK"/>
    <property type="match status" value="7"/>
</dbReference>
<dbReference type="AlphaFoldDB" id="A0A5B7CN26"/>
<evidence type="ECO:0000256" key="3">
    <source>
        <dbReference type="PROSITE-ProRule" id="PRU00023"/>
    </source>
</evidence>
<feature type="compositionally biased region" description="Polar residues" evidence="4">
    <location>
        <begin position="287"/>
        <end position="296"/>
    </location>
</feature>
<dbReference type="SUPFAM" id="SSF48403">
    <property type="entry name" value="Ankyrin repeat"/>
    <property type="match status" value="1"/>
</dbReference>
<dbReference type="Proteomes" id="UP000324222">
    <property type="component" value="Unassembled WGS sequence"/>
</dbReference>
<comment type="caution">
    <text evidence="5">The sequence shown here is derived from an EMBL/GenBank/DDBJ whole genome shotgun (WGS) entry which is preliminary data.</text>
</comment>
<feature type="repeat" description="ANK" evidence="3">
    <location>
        <begin position="447"/>
        <end position="479"/>
    </location>
</feature>
<keyword evidence="6" id="KW-1185">Reference proteome</keyword>
<feature type="repeat" description="ANK" evidence="3">
    <location>
        <begin position="660"/>
        <end position="692"/>
    </location>
</feature>
<feature type="region of interest" description="Disordered" evidence="4">
    <location>
        <begin position="52"/>
        <end position="80"/>
    </location>
</feature>
<feature type="compositionally biased region" description="Basic and acidic residues" evidence="4">
    <location>
        <begin position="145"/>
        <end position="154"/>
    </location>
</feature>
<feature type="region of interest" description="Disordered" evidence="4">
    <location>
        <begin position="97"/>
        <end position="161"/>
    </location>
</feature>
<dbReference type="EMBL" id="VSRR010000135">
    <property type="protein sequence ID" value="MPC10900.1"/>
    <property type="molecule type" value="Genomic_DNA"/>
</dbReference>
<protein>
    <submittedName>
        <fullName evidence="5">Ankyrin-2</fullName>
    </submittedName>
</protein>
<feature type="repeat" description="ANK" evidence="3">
    <location>
        <begin position="594"/>
        <end position="626"/>
    </location>
</feature>
<reference evidence="5 6" key="1">
    <citation type="submission" date="2019-05" db="EMBL/GenBank/DDBJ databases">
        <title>Another draft genome of Portunus trituberculatus and its Hox gene families provides insights of decapod evolution.</title>
        <authorList>
            <person name="Jeong J.-H."/>
            <person name="Song I."/>
            <person name="Kim S."/>
            <person name="Choi T."/>
            <person name="Kim D."/>
            <person name="Ryu S."/>
            <person name="Kim W."/>
        </authorList>
    </citation>
    <scope>NUCLEOTIDE SEQUENCE [LARGE SCALE GENOMIC DNA]</scope>
    <source>
        <tissue evidence="5">Muscle</tissue>
    </source>
</reference>
<dbReference type="PANTHER" id="PTHR24171:SF10">
    <property type="entry name" value="ANKYRIN REPEAT DOMAIN-CONTAINING PROTEIN 29-LIKE"/>
    <property type="match status" value="1"/>
</dbReference>
<accession>A0A5B7CN26</accession>
<sequence>MEITSEKCHSNVLSTAEPNEIKIRIREATVITQDTQTKQGVTSFNFMNGYTDQKVLSPESDNKSPDLGSVPSPSRHREDSTAIDLRKHIASLNKVSLEFGKNKKHKGDKNAAESQDPLVSPEQHSTPPAIHSATASNTKCQASREVGKQNEDNVKNPSVSHGVGARFCLATALENTSLPIYKGGEAMLRPLSYSNASPQRKISARDLLYTDKETQQSSLLHVDTLMRLKTDNLMARHGGKTVHLHSYPPSPHQASPIPDQTPIQEDTIEVPPLVESLPPIPPKTKPASVSRQTSTEDAGAKSPPISQAERKCSSRKASGHWTRSRNVSLDHPSSRRGSKRPSFSQDMLRKCLMVAVDQCYNNEWEESHDNEVMKESNLSQEELNKSLVKAVSHHDAEKVRVVLKLGADPNVKCGSSPALLRATRDGALYVLQALLAAGADVDGRTDLGNSPLHLAARGGYGEAIVQLVHSGAFVDAINRSGVTPLQMALAHGHVEVAQTLLRFNADMFLQNKVGETAYDVANQLGYIGLVSGAPREIRRDSGVGTKVETPSNDIPVAVRMIQGIEIGCAGTVDDCLRQGASPNTLLPLALHWPARASVLHRAAHHGHDLIVRLLLAAGADINLRDVVGNTSLHVAAQAGHNRVVKILLECGAPLEAVSQSGMTPLHRAASKGKELTCNLLIRRGSNQQAEDDSGRTPADWARKRGFKHLSQKLKYRRKSSTTLLAEDDEKQCLEHLHRLHEAALKVPSQYPEPMDCEK</sequence>
<dbReference type="Gene3D" id="1.25.40.20">
    <property type="entry name" value="Ankyrin repeat-containing domain"/>
    <property type="match status" value="2"/>
</dbReference>
<feature type="repeat" description="ANK" evidence="3">
    <location>
        <begin position="627"/>
        <end position="659"/>
    </location>
</feature>
<gene>
    <name evidence="5" type="primary">ANK2_0</name>
    <name evidence="5" type="ORF">E2C01_003544</name>
</gene>
<keyword evidence="2 3" id="KW-0040">ANK repeat</keyword>
<evidence type="ECO:0000256" key="1">
    <source>
        <dbReference type="ARBA" id="ARBA00022737"/>
    </source>
</evidence>
<dbReference type="PROSITE" id="PS50088">
    <property type="entry name" value="ANK_REPEAT"/>
    <property type="match status" value="5"/>
</dbReference>